<name>A0ABU0K068_9BACL</name>
<evidence type="ECO:0000313" key="1">
    <source>
        <dbReference type="EMBL" id="MDQ0481527.1"/>
    </source>
</evidence>
<gene>
    <name evidence="1" type="ORF">QO000_000480</name>
</gene>
<accession>A0ABU0K068</accession>
<comment type="caution">
    <text evidence="1">The sequence shown here is derived from an EMBL/GenBank/DDBJ whole genome shotgun (WGS) entry which is preliminary data.</text>
</comment>
<evidence type="ECO:0000313" key="2">
    <source>
        <dbReference type="Proteomes" id="UP001226720"/>
    </source>
</evidence>
<protein>
    <submittedName>
        <fullName evidence="1">Uncharacterized protein</fullName>
    </submittedName>
</protein>
<dbReference type="RefSeq" id="WP_301550963.1">
    <property type="nucleotide sequence ID" value="NZ_JAQRMZ010000002.1"/>
</dbReference>
<reference evidence="1" key="1">
    <citation type="submission" date="2023-07" db="EMBL/GenBank/DDBJ databases">
        <title>Genomic Encyclopedia of Type Strains, Phase IV (KMG-IV): sequencing the most valuable type-strain genomes for metagenomic binning, comparative biology and taxonomic classification.</title>
        <authorList>
            <person name="Goeker M."/>
        </authorList>
    </citation>
    <scope>NUCLEOTIDE SEQUENCE [LARGE SCALE GENOMIC DNA]</scope>
    <source>
        <strain evidence="1">JSM 076093</strain>
    </source>
</reference>
<keyword evidence="2" id="KW-1185">Reference proteome</keyword>
<sequence length="45" mass="5324">MTKKKAQDKFQIGSIKYKHDPEAAKQWYEAYVELVKTHLLNKTSK</sequence>
<organism evidence="1 2">
    <name type="scientific">Guptibacillus hwajinpoensis</name>
    <dbReference type="NCBI Taxonomy" id="208199"/>
    <lineage>
        <taxon>Bacteria</taxon>
        <taxon>Bacillati</taxon>
        <taxon>Bacillota</taxon>
        <taxon>Bacilli</taxon>
        <taxon>Bacillales</taxon>
        <taxon>Guptibacillaceae</taxon>
        <taxon>Guptibacillus</taxon>
    </lineage>
</organism>
<proteinExistence type="predicted"/>
<dbReference type="GeneID" id="301326331"/>
<dbReference type="EMBL" id="JAUSWM010000001">
    <property type="protein sequence ID" value="MDQ0481527.1"/>
    <property type="molecule type" value="Genomic_DNA"/>
</dbReference>
<dbReference type="Proteomes" id="UP001226720">
    <property type="component" value="Unassembled WGS sequence"/>
</dbReference>